<dbReference type="RefSeq" id="WP_138363181.1">
    <property type="nucleotide sequence ID" value="NZ_VCHQ01000041.1"/>
</dbReference>
<evidence type="ECO:0000313" key="5">
    <source>
        <dbReference type="EMBL" id="TLV04895.1"/>
    </source>
</evidence>
<dbReference type="Pfam" id="PF22725">
    <property type="entry name" value="GFO_IDH_MocA_C3"/>
    <property type="match status" value="1"/>
</dbReference>
<dbReference type="AlphaFoldDB" id="A0A5R9L8P9"/>
<sequence length="341" mass="37882">MIKVGIIGIGRIGRIHGESIVRFVKGAEVKAIADNFIDVNGKEWAHSLGIKNIYTDYKKLLLDEEIDAVMICSPTETHSRLSIESIAARKHVFCEKPVDLDVFKINSVREALKGTNLKYQVGFMRRFDHNFKSIKNAISSGKIGSQRILKLTSRDPAPPSLAYLEKSGGLFLDMTIHDFDAIRFLSGSEVIEVFAQGAVMTTPSIKEVGDIDTGVVILKLSNGATAIVDNCRQTAYGYDQRAEVFGERGCVAIDNDTFSSSMLSDSNGVHLEKPLDFFLERYKNAYIEEIHSFIHSIESGDNPEVSVEDGLEAVMISLSAQKSLKENRPVKIEEVRKEFKC</sequence>
<dbReference type="InterPro" id="IPR000683">
    <property type="entry name" value="Gfo/Idh/MocA-like_OxRdtase_N"/>
</dbReference>
<dbReference type="NCBIfam" id="TIGR04380">
    <property type="entry name" value="myo_inos_iolG"/>
    <property type="match status" value="1"/>
</dbReference>
<evidence type="ECO:0000259" key="4">
    <source>
        <dbReference type="Pfam" id="PF22725"/>
    </source>
</evidence>
<dbReference type="PANTHER" id="PTHR42840">
    <property type="entry name" value="NAD(P)-BINDING ROSSMANN-FOLD SUPERFAMILY PROTEIN-RELATED"/>
    <property type="match status" value="1"/>
</dbReference>
<reference evidence="5 6" key="1">
    <citation type="submission" date="2019-05" db="EMBL/GenBank/DDBJ databases">
        <title>Genome sequence of Klebsiella sp strain TOUT106.</title>
        <authorList>
            <person name="Rahi P."/>
            <person name="Chaudhari D."/>
        </authorList>
    </citation>
    <scope>NUCLEOTIDE SEQUENCE [LARGE SCALE GENOMIC DNA]</scope>
    <source>
        <strain evidence="5 6">TOUT106</strain>
    </source>
</reference>
<keyword evidence="2 5" id="KW-0560">Oxidoreductase</keyword>
<protein>
    <submittedName>
        <fullName evidence="5">Inositol 2-dehydrogenase</fullName>
        <ecNumber evidence="5">1.1.1.18</ecNumber>
    </submittedName>
</protein>
<evidence type="ECO:0000313" key="6">
    <source>
        <dbReference type="Proteomes" id="UP000307430"/>
    </source>
</evidence>
<gene>
    <name evidence="5" type="primary">iolG</name>
    <name evidence="5" type="ORF">FE839_23705</name>
</gene>
<feature type="domain" description="Gfo/Idh/MocA-like oxidoreductase N-terminal" evidence="3">
    <location>
        <begin position="2"/>
        <end position="123"/>
    </location>
</feature>
<dbReference type="Proteomes" id="UP000307430">
    <property type="component" value="Unassembled WGS sequence"/>
</dbReference>
<accession>A0A5R9L8P9</accession>
<feature type="domain" description="GFO/IDH/MocA-like oxidoreductase" evidence="4">
    <location>
        <begin position="131"/>
        <end position="250"/>
    </location>
</feature>
<dbReference type="InterPro" id="IPR030827">
    <property type="entry name" value="Myo_inos_IolG"/>
</dbReference>
<dbReference type="SUPFAM" id="SSF55347">
    <property type="entry name" value="Glyceraldehyde-3-phosphate dehydrogenase-like, C-terminal domain"/>
    <property type="match status" value="1"/>
</dbReference>
<dbReference type="GO" id="GO:0050112">
    <property type="term" value="F:inositol 2-dehydrogenase (NAD+) activity"/>
    <property type="evidence" value="ECO:0007669"/>
    <property type="project" value="UniProtKB-EC"/>
</dbReference>
<dbReference type="EC" id="1.1.1.18" evidence="5"/>
<evidence type="ECO:0000259" key="3">
    <source>
        <dbReference type="Pfam" id="PF01408"/>
    </source>
</evidence>
<dbReference type="EMBL" id="VCHQ01000041">
    <property type="protein sequence ID" value="TLV04895.1"/>
    <property type="molecule type" value="Genomic_DNA"/>
</dbReference>
<comment type="caution">
    <text evidence="5">The sequence shown here is derived from an EMBL/GenBank/DDBJ whole genome shotgun (WGS) entry which is preliminary data.</text>
</comment>
<dbReference type="Gene3D" id="3.40.50.720">
    <property type="entry name" value="NAD(P)-binding Rossmann-like Domain"/>
    <property type="match status" value="1"/>
</dbReference>
<dbReference type="SUPFAM" id="SSF51735">
    <property type="entry name" value="NAD(P)-binding Rossmann-fold domains"/>
    <property type="match status" value="1"/>
</dbReference>
<name>A0A5R9L8P9_9ENTR</name>
<dbReference type="InterPro" id="IPR055170">
    <property type="entry name" value="GFO_IDH_MocA-like_dom"/>
</dbReference>
<dbReference type="Gene3D" id="3.30.360.10">
    <property type="entry name" value="Dihydrodipicolinate Reductase, domain 2"/>
    <property type="match status" value="1"/>
</dbReference>
<dbReference type="Pfam" id="PF01408">
    <property type="entry name" value="GFO_IDH_MocA"/>
    <property type="match status" value="1"/>
</dbReference>
<dbReference type="InterPro" id="IPR036291">
    <property type="entry name" value="NAD(P)-bd_dom_sf"/>
</dbReference>
<dbReference type="GO" id="GO:0000166">
    <property type="term" value="F:nucleotide binding"/>
    <property type="evidence" value="ECO:0007669"/>
    <property type="project" value="InterPro"/>
</dbReference>
<dbReference type="PANTHER" id="PTHR42840:SF3">
    <property type="entry name" value="BINDING ROSSMANN FOLD OXIDOREDUCTASE, PUTATIVE (AFU_ORTHOLOGUE AFUA_2G10240)-RELATED"/>
    <property type="match status" value="1"/>
</dbReference>
<keyword evidence="6" id="KW-1185">Reference proteome</keyword>
<organism evidence="5 6">
    <name type="scientific">Klebsiella indica</name>
    <dbReference type="NCBI Taxonomy" id="2582917"/>
    <lineage>
        <taxon>Bacteria</taxon>
        <taxon>Pseudomonadati</taxon>
        <taxon>Pseudomonadota</taxon>
        <taxon>Gammaproteobacteria</taxon>
        <taxon>Enterobacterales</taxon>
        <taxon>Enterobacteriaceae</taxon>
        <taxon>Klebsiella/Raoultella group</taxon>
        <taxon>Klebsiella</taxon>
    </lineage>
</organism>
<evidence type="ECO:0000256" key="1">
    <source>
        <dbReference type="ARBA" id="ARBA00010928"/>
    </source>
</evidence>
<evidence type="ECO:0000256" key="2">
    <source>
        <dbReference type="ARBA" id="ARBA00023002"/>
    </source>
</evidence>
<proteinExistence type="inferred from homology"/>
<comment type="similarity">
    <text evidence="1">Belongs to the Gfo/Idh/MocA family.</text>
</comment>